<dbReference type="AlphaFoldDB" id="A0AAE6IQ85"/>
<organism evidence="10 11">
    <name type="scientific">Eikenella exigua</name>
    <dbReference type="NCBI Taxonomy" id="2528037"/>
    <lineage>
        <taxon>Bacteria</taxon>
        <taxon>Pseudomonadati</taxon>
        <taxon>Pseudomonadota</taxon>
        <taxon>Betaproteobacteria</taxon>
        <taxon>Neisseriales</taxon>
        <taxon>Neisseriaceae</taxon>
        <taxon>Eikenella</taxon>
    </lineage>
</organism>
<evidence type="ECO:0000259" key="9">
    <source>
        <dbReference type="Pfam" id="PF10502"/>
    </source>
</evidence>
<reference evidence="11" key="1">
    <citation type="journal article" date="2019" name="J. Anim. Genet.">
        <title>Description and whole genome sequencing of Eikenella exigua sp. nov., isolated from brain abscess and blood.</title>
        <authorList>
            <person name="Stormo K.A."/>
            <person name="Nygaard R.M."/>
            <person name="Bruvold T.S."/>
            <person name="Dimmen G."/>
            <person name="Lindemann P.C."/>
            <person name="Jordal S."/>
            <person name="Kommedal O."/>
        </authorList>
    </citation>
    <scope>NUCLEOTIDE SEQUENCE [LARGE SCALE GENOMIC DNA]</scope>
    <source>
        <strain evidence="11">PXX</strain>
        <plasmid evidence="11">unnamed1</plasmid>
    </source>
</reference>
<evidence type="ECO:0000313" key="11">
    <source>
        <dbReference type="Proteomes" id="UP000326695"/>
    </source>
</evidence>
<evidence type="ECO:0000256" key="1">
    <source>
        <dbReference type="ARBA" id="ARBA00004418"/>
    </source>
</evidence>
<keyword evidence="8" id="KW-0472">Membrane</keyword>
<proteinExistence type="inferred from homology"/>
<keyword evidence="10" id="KW-0614">Plasmid</keyword>
<dbReference type="InterPro" id="IPR014139">
    <property type="entry name" value="Peptidase_S26C_TraF"/>
</dbReference>
<dbReference type="Gene3D" id="2.10.109.10">
    <property type="entry name" value="Umud Fragment, subunit A"/>
    <property type="match status" value="1"/>
</dbReference>
<gene>
    <name evidence="10" type="primary">traF</name>
    <name evidence="10" type="ORF">EZJ17_09990</name>
</gene>
<evidence type="ECO:0000256" key="2">
    <source>
        <dbReference type="ARBA" id="ARBA00005849"/>
    </source>
</evidence>
<dbReference type="SUPFAM" id="SSF51306">
    <property type="entry name" value="LexA/Signal peptidase"/>
    <property type="match status" value="1"/>
</dbReference>
<dbReference type="Pfam" id="PF10502">
    <property type="entry name" value="Peptidase_S26"/>
    <property type="match status" value="1"/>
</dbReference>
<protein>
    <recommendedName>
        <fullName evidence="3">Signal peptidase I</fullName>
    </recommendedName>
    <alternativeName>
        <fullName evidence="7">Leader peptidase I</fullName>
    </alternativeName>
</protein>
<dbReference type="InterPro" id="IPR000223">
    <property type="entry name" value="Pept_S26A_signal_pept_1"/>
</dbReference>
<geneLocation type="plasmid" evidence="10 11">
    <name>unnamed1</name>
</geneLocation>
<dbReference type="NCBIfam" id="TIGR02771">
    <property type="entry name" value="TraF_Ti"/>
    <property type="match status" value="1"/>
</dbReference>
<evidence type="ECO:0000256" key="3">
    <source>
        <dbReference type="ARBA" id="ARBA00019232"/>
    </source>
</evidence>
<name>A0AAE6IQ85_9NEIS</name>
<dbReference type="PRINTS" id="PR00727">
    <property type="entry name" value="LEADERPTASE"/>
</dbReference>
<dbReference type="GO" id="GO:0004252">
    <property type="term" value="F:serine-type endopeptidase activity"/>
    <property type="evidence" value="ECO:0007669"/>
    <property type="project" value="InterPro"/>
</dbReference>
<dbReference type="InterPro" id="IPR036286">
    <property type="entry name" value="LexA/Signal_pep-like_sf"/>
</dbReference>
<evidence type="ECO:0000256" key="5">
    <source>
        <dbReference type="ARBA" id="ARBA00022764"/>
    </source>
</evidence>
<dbReference type="Proteomes" id="UP000326695">
    <property type="component" value="Plasmid unnamed1"/>
</dbReference>
<comment type="subcellular location">
    <subcellularLocation>
        <location evidence="1">Periplasm</location>
    </subcellularLocation>
</comment>
<dbReference type="InterPro" id="IPR019533">
    <property type="entry name" value="Peptidase_S26"/>
</dbReference>
<accession>A0AAE6IQ85</accession>
<dbReference type="EMBL" id="CP038019">
    <property type="protein sequence ID" value="QED92987.1"/>
    <property type="molecule type" value="Genomic_DNA"/>
</dbReference>
<dbReference type="NCBIfam" id="NF010459">
    <property type="entry name" value="PRK13884.1"/>
    <property type="match status" value="1"/>
</dbReference>
<evidence type="ECO:0000256" key="4">
    <source>
        <dbReference type="ARBA" id="ARBA00022729"/>
    </source>
</evidence>
<keyword evidence="11" id="KW-1185">Reference proteome</keyword>
<evidence type="ECO:0000256" key="8">
    <source>
        <dbReference type="SAM" id="Phobius"/>
    </source>
</evidence>
<keyword evidence="6" id="KW-0184">Conjugation</keyword>
<dbReference type="GO" id="GO:0042597">
    <property type="term" value="C:periplasmic space"/>
    <property type="evidence" value="ECO:0007669"/>
    <property type="project" value="UniProtKB-SubCell"/>
</dbReference>
<sequence>MIARRIRPLLAAAAKWAAVALTVVFVLLATAYLLGIRFNTSRSVPYGFYRIVDKPIARQVYVRFCPPDTVPFRLARTRGYIEAGSCPSGARGLIKTVVGMPGDHYRFSDAGLVLNGHLQTNTRPLLEDGAGRSLPLNRSSGILQAGQYILMGNNVPNSYDARYYGIINEQDVTAVLEPVWLLD</sequence>
<keyword evidence="8" id="KW-0812">Transmembrane</keyword>
<keyword evidence="5" id="KW-0574">Periplasm</keyword>
<evidence type="ECO:0000256" key="7">
    <source>
        <dbReference type="ARBA" id="ARBA00029906"/>
    </source>
</evidence>
<feature type="domain" description="Peptidase S26" evidence="9">
    <location>
        <begin position="19"/>
        <end position="177"/>
    </location>
</feature>
<keyword evidence="4" id="KW-0732">Signal</keyword>
<comment type="similarity">
    <text evidence="2">Belongs to the peptidase S26C family.</text>
</comment>
<dbReference type="KEGG" id="eex:EZJ17_09990"/>
<evidence type="ECO:0000256" key="6">
    <source>
        <dbReference type="ARBA" id="ARBA00022971"/>
    </source>
</evidence>
<dbReference type="GO" id="GO:0006465">
    <property type="term" value="P:signal peptide processing"/>
    <property type="evidence" value="ECO:0007669"/>
    <property type="project" value="InterPro"/>
</dbReference>
<dbReference type="GO" id="GO:0016020">
    <property type="term" value="C:membrane"/>
    <property type="evidence" value="ECO:0007669"/>
    <property type="project" value="InterPro"/>
</dbReference>
<evidence type="ECO:0000313" key="10">
    <source>
        <dbReference type="EMBL" id="QED92987.1"/>
    </source>
</evidence>
<dbReference type="RefSeq" id="WP_067442094.1">
    <property type="nucleotide sequence ID" value="NZ_CP038019.1"/>
</dbReference>
<keyword evidence="8" id="KW-1133">Transmembrane helix</keyword>
<feature type="transmembrane region" description="Helical" evidence="8">
    <location>
        <begin position="12"/>
        <end position="34"/>
    </location>
</feature>